<dbReference type="PANTHER" id="PTHR30570:SF1">
    <property type="entry name" value="PHOSPHATE-BINDING PROTEIN PSTS"/>
    <property type="match status" value="1"/>
</dbReference>
<dbReference type="STRING" id="1123755.SAMN05444714_2691"/>
<proteinExistence type="predicted"/>
<evidence type="ECO:0000259" key="3">
    <source>
        <dbReference type="Pfam" id="PF12849"/>
    </source>
</evidence>
<dbReference type="InterPro" id="IPR050811">
    <property type="entry name" value="Phosphate_ABC_transporter"/>
</dbReference>
<feature type="domain" description="PBP" evidence="3">
    <location>
        <begin position="124"/>
        <end position="320"/>
    </location>
</feature>
<keyword evidence="5" id="KW-1185">Reference proteome</keyword>
<dbReference type="RefSeq" id="WP_090209605.1">
    <property type="nucleotide sequence ID" value="NZ_FOZM01000003.1"/>
</dbReference>
<dbReference type="Proteomes" id="UP000198926">
    <property type="component" value="Unassembled WGS sequence"/>
</dbReference>
<evidence type="ECO:0000313" key="5">
    <source>
        <dbReference type="Proteomes" id="UP000198926"/>
    </source>
</evidence>
<dbReference type="PANTHER" id="PTHR30570">
    <property type="entry name" value="PERIPLASMIC PHOSPHATE BINDING COMPONENT OF PHOSPHATE ABC TRANSPORTER"/>
    <property type="match status" value="1"/>
</dbReference>
<gene>
    <name evidence="4" type="ORF">SAMN05444714_2691</name>
</gene>
<feature type="signal peptide" evidence="2">
    <location>
        <begin position="1"/>
        <end position="20"/>
    </location>
</feature>
<dbReference type="EMBL" id="FOZM01000003">
    <property type="protein sequence ID" value="SFS20954.1"/>
    <property type="molecule type" value="Genomic_DNA"/>
</dbReference>
<keyword evidence="1 2" id="KW-0732">Signal</keyword>
<dbReference type="AlphaFoldDB" id="A0A1I6MZ50"/>
<evidence type="ECO:0000256" key="2">
    <source>
        <dbReference type="SAM" id="SignalP"/>
    </source>
</evidence>
<sequence length="510" mass="51504">MIARIATALLCTAAPVALLAQEVDLRSPDEFISVSGEIVGYNGVMLRVETLVGTISVPASEVICYGEGCLEVLASNDFGLSETDLAGVQAGGDEADIQTAAATGDLTVGFANAANAAIYNALAETYAASGEGAALSEAAEGDTADINLETVALNGSGDVAYTGPSGWSGPNSAMSHQLLGVDGLTVQIAQNVGLDQISIADLGRVFSGEVTNWSQIGGADLAVLGLRLPDTAPLQQQINALILAPQGLSMANGILAMGDERGIAASVNQFPGSISIVSSDAANPDLAVPIVGSCGIAVSNTPFNVLSGDYPLVRPVMATYAAGQTTGPAVGLFDFAATDAGQAAMAQVGLPDFSAVKQGGMEKNARLNGLLNATLDDDQRVAAAQMFQQLLSMDRLSTTFFGGAVTGPQAAWNRAMMRDLRDAAASGDYAGRELVFVGFAESGGESRAAIAASVQAASDMGAAFEAAAGSALAAGDVNVATLGFGNIALTSCIDGPDDAAPATRVEVWLR</sequence>
<feature type="chain" id="PRO_5011745526" evidence="2">
    <location>
        <begin position="21"/>
        <end position="510"/>
    </location>
</feature>
<reference evidence="4 5" key="1">
    <citation type="submission" date="2016-10" db="EMBL/GenBank/DDBJ databases">
        <authorList>
            <person name="de Groot N.N."/>
        </authorList>
    </citation>
    <scope>NUCLEOTIDE SEQUENCE [LARGE SCALE GENOMIC DNA]</scope>
    <source>
        <strain evidence="4 5">DSM 29433</strain>
    </source>
</reference>
<dbReference type="InterPro" id="IPR024370">
    <property type="entry name" value="PBP_domain"/>
</dbReference>
<accession>A0A1I6MZ50</accession>
<protein>
    <submittedName>
        <fullName evidence="4">ABC-type phosphate transport system, substrate-binding protein</fullName>
    </submittedName>
</protein>
<name>A0A1I6MZ50_9RHOB</name>
<dbReference type="Gene3D" id="3.40.190.10">
    <property type="entry name" value="Periplasmic binding protein-like II"/>
    <property type="match status" value="2"/>
</dbReference>
<dbReference type="Pfam" id="PF12849">
    <property type="entry name" value="PBP_like_2"/>
    <property type="match status" value="1"/>
</dbReference>
<dbReference type="SUPFAM" id="SSF53850">
    <property type="entry name" value="Periplasmic binding protein-like II"/>
    <property type="match status" value="1"/>
</dbReference>
<dbReference type="OrthoDB" id="9790048at2"/>
<evidence type="ECO:0000313" key="4">
    <source>
        <dbReference type="EMBL" id="SFS20954.1"/>
    </source>
</evidence>
<organism evidence="4 5">
    <name type="scientific">Yoonia litorea</name>
    <dbReference type="NCBI Taxonomy" id="1123755"/>
    <lineage>
        <taxon>Bacteria</taxon>
        <taxon>Pseudomonadati</taxon>
        <taxon>Pseudomonadota</taxon>
        <taxon>Alphaproteobacteria</taxon>
        <taxon>Rhodobacterales</taxon>
        <taxon>Paracoccaceae</taxon>
        <taxon>Yoonia</taxon>
    </lineage>
</organism>
<evidence type="ECO:0000256" key="1">
    <source>
        <dbReference type="ARBA" id="ARBA00022729"/>
    </source>
</evidence>